<evidence type="ECO:0000256" key="6">
    <source>
        <dbReference type="ARBA" id="ARBA00023204"/>
    </source>
</evidence>
<evidence type="ECO:0000256" key="2">
    <source>
        <dbReference type="ARBA" id="ARBA00022722"/>
    </source>
</evidence>
<keyword evidence="12" id="KW-1185">Reference proteome</keyword>
<dbReference type="SMART" id="SM00484">
    <property type="entry name" value="XPGI"/>
    <property type="match status" value="1"/>
</dbReference>
<evidence type="ECO:0000256" key="7">
    <source>
        <dbReference type="ARBA" id="ARBA00023242"/>
    </source>
</evidence>
<dbReference type="PANTHER" id="PTHR11081:SF8">
    <property type="entry name" value="EXONUCLEASE 1"/>
    <property type="match status" value="1"/>
</dbReference>
<dbReference type="InterPro" id="IPR036279">
    <property type="entry name" value="5-3_exonuclease_C_sf"/>
</dbReference>
<dbReference type="InterPro" id="IPR006084">
    <property type="entry name" value="XPG/Rad2"/>
</dbReference>
<dbReference type="Gene3D" id="1.10.150.20">
    <property type="entry name" value="5' to 3' exonuclease, C-terminal subdomain"/>
    <property type="match status" value="1"/>
</dbReference>
<dbReference type="GO" id="GO:0006310">
    <property type="term" value="P:DNA recombination"/>
    <property type="evidence" value="ECO:0007669"/>
    <property type="project" value="TreeGrafter"/>
</dbReference>
<dbReference type="GO" id="GO:0003677">
    <property type="term" value="F:DNA binding"/>
    <property type="evidence" value="ECO:0007669"/>
    <property type="project" value="UniProtKB-UniRule"/>
</dbReference>
<evidence type="ECO:0000313" key="12">
    <source>
        <dbReference type="Proteomes" id="UP000267029"/>
    </source>
</evidence>
<keyword evidence="8" id="KW-0267">Excision nuclease</keyword>
<dbReference type="GO" id="GO:0046872">
    <property type="term" value="F:metal ion binding"/>
    <property type="evidence" value="ECO:0007669"/>
    <property type="project" value="UniProtKB-UniRule"/>
</dbReference>
<comment type="similarity">
    <text evidence="8">Belongs to the XPG/RAD2 endonuclease family. EXO1 subfamily.</text>
</comment>
<dbReference type="PROSITE" id="PS00841">
    <property type="entry name" value="XPG_1"/>
    <property type="match status" value="1"/>
</dbReference>
<proteinExistence type="inferred from homology"/>
<keyword evidence="2 8" id="KW-0540">Nuclease</keyword>
<dbReference type="Pfam" id="PF00752">
    <property type="entry name" value="XPG_N"/>
    <property type="match status" value="1"/>
</dbReference>
<evidence type="ECO:0000313" key="11">
    <source>
        <dbReference type="EMBL" id="VDD81960.1"/>
    </source>
</evidence>
<dbReference type="SMART" id="SM00485">
    <property type="entry name" value="XPGN"/>
    <property type="match status" value="1"/>
</dbReference>
<dbReference type="InterPro" id="IPR044752">
    <property type="entry name" value="PIN-like_EXO1"/>
</dbReference>
<dbReference type="PRINTS" id="PR00853">
    <property type="entry name" value="XPGRADSUPER"/>
</dbReference>
<evidence type="ECO:0000259" key="9">
    <source>
        <dbReference type="SMART" id="SM00484"/>
    </source>
</evidence>
<organism evidence="11 12">
    <name type="scientific">Mesocestoides corti</name>
    <name type="common">Flatworm</name>
    <dbReference type="NCBI Taxonomy" id="53468"/>
    <lineage>
        <taxon>Eukaryota</taxon>
        <taxon>Metazoa</taxon>
        <taxon>Spiralia</taxon>
        <taxon>Lophotrochozoa</taxon>
        <taxon>Platyhelminthes</taxon>
        <taxon>Cestoda</taxon>
        <taxon>Eucestoda</taxon>
        <taxon>Cyclophyllidea</taxon>
        <taxon>Mesocestoididae</taxon>
        <taxon>Mesocestoides</taxon>
    </lineage>
</organism>
<keyword evidence="7 8" id="KW-0539">Nucleus</keyword>
<evidence type="ECO:0000256" key="1">
    <source>
        <dbReference type="ARBA" id="ARBA00004123"/>
    </source>
</evidence>
<dbReference type="OrthoDB" id="26491at2759"/>
<feature type="domain" description="XPG-I" evidence="9">
    <location>
        <begin position="138"/>
        <end position="207"/>
    </location>
</feature>
<name>A0A0R3UK75_MESCO</name>
<dbReference type="CDD" id="cd09857">
    <property type="entry name" value="PIN_EXO1"/>
    <property type="match status" value="1"/>
</dbReference>
<evidence type="ECO:0000256" key="4">
    <source>
        <dbReference type="ARBA" id="ARBA00022763"/>
    </source>
</evidence>
<evidence type="ECO:0000256" key="8">
    <source>
        <dbReference type="RuleBase" id="RU910737"/>
    </source>
</evidence>
<dbReference type="AlphaFoldDB" id="A0A0R3UK75"/>
<keyword evidence="8" id="KW-0460">Magnesium</keyword>
<keyword evidence="8" id="KW-0479">Metal-binding</keyword>
<keyword evidence="3" id="KW-0255">Endonuclease</keyword>
<dbReference type="PANTHER" id="PTHR11081">
    <property type="entry name" value="FLAP ENDONUCLEASE FAMILY MEMBER"/>
    <property type="match status" value="1"/>
</dbReference>
<evidence type="ECO:0000256" key="5">
    <source>
        <dbReference type="ARBA" id="ARBA00022801"/>
    </source>
</evidence>
<dbReference type="Proteomes" id="UP000267029">
    <property type="component" value="Unassembled WGS sequence"/>
</dbReference>
<dbReference type="GO" id="GO:0017108">
    <property type="term" value="F:5'-flap endonuclease activity"/>
    <property type="evidence" value="ECO:0007669"/>
    <property type="project" value="TreeGrafter"/>
</dbReference>
<dbReference type="InterPro" id="IPR029060">
    <property type="entry name" value="PIN-like_dom_sf"/>
</dbReference>
<comment type="subcellular location">
    <subcellularLocation>
        <location evidence="1 8">Nucleus</location>
    </subcellularLocation>
</comment>
<comment type="cofactor">
    <cofactor evidence="8">
        <name>Mg(2+)</name>
        <dbReference type="ChEBI" id="CHEBI:18420"/>
    </cofactor>
    <text evidence="8">Binds 2 magnesium ions per subunit. They probably participate in the reaction catalyzed by the enzyme. May bind an additional third magnesium ion after substrate binding.</text>
</comment>
<keyword evidence="5 8" id="KW-0378">Hydrolase</keyword>
<dbReference type="GO" id="GO:0035312">
    <property type="term" value="F:5'-3' DNA exonuclease activity"/>
    <property type="evidence" value="ECO:0007669"/>
    <property type="project" value="UniProtKB-UniRule"/>
</dbReference>
<dbReference type="SUPFAM" id="SSF47807">
    <property type="entry name" value="5' to 3' exonuclease, C-terminal subdomain"/>
    <property type="match status" value="1"/>
</dbReference>
<reference evidence="11 12" key="1">
    <citation type="submission" date="2018-10" db="EMBL/GenBank/DDBJ databases">
        <authorList>
            <consortium name="Pathogen Informatics"/>
        </authorList>
    </citation>
    <scope>NUCLEOTIDE SEQUENCE [LARGE SCALE GENOMIC DNA]</scope>
</reference>
<dbReference type="EMBL" id="UXSR01005431">
    <property type="protein sequence ID" value="VDD81960.1"/>
    <property type="molecule type" value="Genomic_DNA"/>
</dbReference>
<evidence type="ECO:0000256" key="3">
    <source>
        <dbReference type="ARBA" id="ARBA00022759"/>
    </source>
</evidence>
<sequence length="536" mass="59187">MGVNGLLRFLKKCSRHVNISDFKGYTVAVDAYCWIHRASFSCAMDLALGNPTDQYIKYCLKLLNVILAAGVRPILVFDGADLPAKSETNAKRHSSKRTYREKAAQFLLEGNRKAAQECFEKCIEVTPEMARAVIKAVRDQGVDCIVSPYESDAQLAYLVQAGYADLVVTEDSDLLMFGCKQIIFKLDLTGSGVLVTWSAGIGEQCCGIPSKDFSHASLRCMGVLSGCDYFPGIPRIGLATAAKVSLLHISSSGGAVGGRIKCSSKLHEETIRAALRAERTFRLQVVFDPKSRRRLRLTEPTIDDIKEERIALLDADLPDDQLFSYAGDDSIDASLSCAIALANVDFYTGEQVDTFDPEHFKVRHLFTAPKLPQGAFEESSNVNRIQACSPIKSILKKVHRPDGERLNKSIWNKDYKLEPVWLHYTSGAGSQPRPFCISLEDSKTDQLENGFCQNHETGMVKPVDPLPAAAPSKAQLRLVAGEVVHRNHRVFAPSVLTGEPAVLRRDLTRNGKCEESSAEEDVRIKGYIAFKVVRLL</sequence>
<dbReference type="InterPro" id="IPR006086">
    <property type="entry name" value="XPG-I_dom"/>
</dbReference>
<dbReference type="Pfam" id="PF00867">
    <property type="entry name" value="XPG_I"/>
    <property type="match status" value="1"/>
</dbReference>
<dbReference type="STRING" id="53468.A0A0R3UK75"/>
<gene>
    <name evidence="11" type="ORF">MCOS_LOCUS7963</name>
</gene>
<dbReference type="GO" id="GO:0006298">
    <property type="term" value="P:mismatch repair"/>
    <property type="evidence" value="ECO:0007669"/>
    <property type="project" value="TreeGrafter"/>
</dbReference>
<protein>
    <recommendedName>
        <fullName evidence="8">Exonuclease 1</fullName>
        <ecNumber evidence="8">3.1.-.-</ecNumber>
    </recommendedName>
</protein>
<dbReference type="EC" id="3.1.-.-" evidence="8"/>
<keyword evidence="8" id="KW-0269">Exonuclease</keyword>
<accession>A0A0R3UK75</accession>
<keyword evidence="8" id="KW-0238">DNA-binding</keyword>
<comment type="function">
    <text evidence="8">5'-&gt;3' double-stranded DNA exonuclease which may also possess a cryptic 3'-&gt;5' double-stranded DNA exonuclease activity. Functions in DNA mismatch repair.</text>
</comment>
<dbReference type="SUPFAM" id="SSF88723">
    <property type="entry name" value="PIN domain-like"/>
    <property type="match status" value="1"/>
</dbReference>
<dbReference type="InterPro" id="IPR006085">
    <property type="entry name" value="XPG_DNA_repair_N"/>
</dbReference>
<dbReference type="FunFam" id="3.40.50.1010:FF:000002">
    <property type="entry name" value="Exonuclease 1, putative"/>
    <property type="match status" value="1"/>
</dbReference>
<keyword evidence="4 8" id="KW-0227">DNA damage</keyword>
<dbReference type="Gene3D" id="3.40.50.1010">
    <property type="entry name" value="5'-nuclease"/>
    <property type="match status" value="1"/>
</dbReference>
<keyword evidence="6 8" id="KW-0234">DNA repair</keyword>
<keyword evidence="8" id="KW-0228">DNA excision</keyword>
<feature type="domain" description="XPG N-terminal" evidence="10">
    <location>
        <begin position="1"/>
        <end position="99"/>
    </location>
</feature>
<evidence type="ECO:0000259" key="10">
    <source>
        <dbReference type="SMART" id="SM00485"/>
    </source>
</evidence>
<dbReference type="GO" id="GO:0005634">
    <property type="term" value="C:nucleus"/>
    <property type="evidence" value="ECO:0007669"/>
    <property type="project" value="UniProtKB-SubCell"/>
</dbReference>
<dbReference type="InterPro" id="IPR019974">
    <property type="entry name" value="XPG_CS"/>
</dbReference>